<sequence>MENNIENIVEHLLLRNRIRNYNKKDLKLQLRVHPNFPSFQSITDTLDYFNIDNVAVEVPKSSLEQLPQDFVSIIHTDNGDEIVSVNKKNNRITLENTTLKSNVLDYSNFSSIWVPKVIAVEKEAKSSIISKKPSLFNLLLLISVASFITIFIGKTHSIPSISFFLLSITGLILSFFAVQESLGIQSQTVHQFCSSVGNTNCGDVINSTQGKLFNTISLADMGLLFFGSLVLFQLFFGFNSTLLIPTLISIPVTLYSIYSQAFVLKKWCALCIATILTTAGILAIAMTTLPFQFSYSGIYNLLAISSLFGTFYIFSREKIAENKKAKSENIDLTKFKRDEEIFEYFFKQSKVIEDTTKISNEIILGNPGSKFKIITLTNPMCGYCKEAFEAYARVLKAHGEHLQVTIRFKVSQDSPEDQARQISLRLAEIYHENGAEAFIKAYSDWFKDRTYTAWIKKYSTSINNPDHIRVLKKQAAWAETNDLFYTPASIINHTVYPTKYTYKEFFHFISALKEEHRLVKLTEENLVEV</sequence>
<feature type="transmembrane region" description="Helical" evidence="10">
    <location>
        <begin position="242"/>
        <end position="258"/>
    </location>
</feature>
<dbReference type="InterPro" id="IPR036249">
    <property type="entry name" value="Thioredoxin-like_sf"/>
</dbReference>
<evidence type="ECO:0000256" key="3">
    <source>
        <dbReference type="ARBA" id="ARBA00022692"/>
    </source>
</evidence>
<evidence type="ECO:0000256" key="7">
    <source>
        <dbReference type="ARBA" id="ARBA00023136"/>
    </source>
</evidence>
<evidence type="ECO:0000256" key="10">
    <source>
        <dbReference type="SAM" id="Phobius"/>
    </source>
</evidence>
<feature type="transmembrane region" description="Helical" evidence="10">
    <location>
        <begin position="158"/>
        <end position="178"/>
    </location>
</feature>
<dbReference type="Gene3D" id="3.40.30.10">
    <property type="entry name" value="Glutaredoxin"/>
    <property type="match status" value="1"/>
</dbReference>
<dbReference type="Pfam" id="PF13462">
    <property type="entry name" value="Thioredoxin_4"/>
    <property type="match status" value="1"/>
</dbReference>
<comment type="similarity">
    <text evidence="2">Belongs to the VKOR family.</text>
</comment>
<keyword evidence="5 10" id="KW-1133">Transmembrane helix</keyword>
<dbReference type="EMBL" id="JBHULX010000004">
    <property type="protein sequence ID" value="MFD2590658.1"/>
    <property type="molecule type" value="Genomic_DNA"/>
</dbReference>
<reference evidence="13" key="1">
    <citation type="journal article" date="2019" name="Int. J. Syst. Evol. Microbiol.">
        <title>The Global Catalogue of Microorganisms (GCM) 10K type strain sequencing project: providing services to taxonomists for standard genome sequencing and annotation.</title>
        <authorList>
            <consortium name="The Broad Institute Genomics Platform"/>
            <consortium name="The Broad Institute Genome Sequencing Center for Infectious Disease"/>
            <person name="Wu L."/>
            <person name="Ma J."/>
        </authorList>
    </citation>
    <scope>NUCLEOTIDE SEQUENCE [LARGE SCALE GENOMIC DNA]</scope>
    <source>
        <strain evidence="13">KCTC 42423</strain>
    </source>
</reference>
<evidence type="ECO:0000256" key="9">
    <source>
        <dbReference type="ARBA" id="ARBA00023284"/>
    </source>
</evidence>
<comment type="subcellular location">
    <subcellularLocation>
        <location evidence="1">Membrane</location>
        <topology evidence="1">Multi-pass membrane protein</topology>
    </subcellularLocation>
</comment>
<dbReference type="RefSeq" id="WP_378257303.1">
    <property type="nucleotide sequence ID" value="NZ_JBHSJV010000001.1"/>
</dbReference>
<dbReference type="CDD" id="cd12921">
    <property type="entry name" value="VKOR_4"/>
    <property type="match status" value="1"/>
</dbReference>
<dbReference type="InterPro" id="IPR012932">
    <property type="entry name" value="VKOR"/>
</dbReference>
<dbReference type="SMART" id="SM00756">
    <property type="entry name" value="VKc"/>
    <property type="match status" value="1"/>
</dbReference>
<feature type="transmembrane region" description="Helical" evidence="10">
    <location>
        <begin position="135"/>
        <end position="152"/>
    </location>
</feature>
<keyword evidence="6" id="KW-0560">Oxidoreductase</keyword>
<keyword evidence="8" id="KW-1015">Disulfide bond</keyword>
<feature type="domain" description="Vitamin K epoxide reductase" evidence="11">
    <location>
        <begin position="156"/>
        <end position="289"/>
    </location>
</feature>
<keyword evidence="4" id="KW-0874">Quinone</keyword>
<evidence type="ECO:0000313" key="13">
    <source>
        <dbReference type="Proteomes" id="UP001597459"/>
    </source>
</evidence>
<keyword evidence="13" id="KW-1185">Reference proteome</keyword>
<protein>
    <submittedName>
        <fullName evidence="12">Vitamin K epoxide reductase family protein</fullName>
    </submittedName>
</protein>
<evidence type="ECO:0000256" key="2">
    <source>
        <dbReference type="ARBA" id="ARBA00006214"/>
    </source>
</evidence>
<feature type="transmembrane region" description="Helical" evidence="10">
    <location>
        <begin position="297"/>
        <end position="314"/>
    </location>
</feature>
<keyword evidence="7 10" id="KW-0472">Membrane</keyword>
<accession>A0ABW5N7R9</accession>
<proteinExistence type="inferred from homology"/>
<comment type="caution">
    <text evidence="12">The sequence shown here is derived from an EMBL/GenBank/DDBJ whole genome shotgun (WGS) entry which is preliminary data.</text>
</comment>
<evidence type="ECO:0000256" key="1">
    <source>
        <dbReference type="ARBA" id="ARBA00004141"/>
    </source>
</evidence>
<gene>
    <name evidence="12" type="ORF">ACFSTE_07410</name>
</gene>
<dbReference type="Proteomes" id="UP001597459">
    <property type="component" value="Unassembled WGS sequence"/>
</dbReference>
<dbReference type="InterPro" id="IPR038354">
    <property type="entry name" value="VKOR_sf"/>
</dbReference>
<keyword evidence="3 10" id="KW-0812">Transmembrane</keyword>
<evidence type="ECO:0000256" key="6">
    <source>
        <dbReference type="ARBA" id="ARBA00023002"/>
    </source>
</evidence>
<organism evidence="12 13">
    <name type="scientific">Aquimarina hainanensis</name>
    <dbReference type="NCBI Taxonomy" id="1578017"/>
    <lineage>
        <taxon>Bacteria</taxon>
        <taxon>Pseudomonadati</taxon>
        <taxon>Bacteroidota</taxon>
        <taxon>Flavobacteriia</taxon>
        <taxon>Flavobacteriales</taxon>
        <taxon>Flavobacteriaceae</taxon>
        <taxon>Aquimarina</taxon>
    </lineage>
</organism>
<keyword evidence="9" id="KW-0676">Redox-active center</keyword>
<dbReference type="SUPFAM" id="SSF52833">
    <property type="entry name" value="Thioredoxin-like"/>
    <property type="match status" value="1"/>
</dbReference>
<evidence type="ECO:0000259" key="11">
    <source>
        <dbReference type="SMART" id="SM00756"/>
    </source>
</evidence>
<evidence type="ECO:0000256" key="8">
    <source>
        <dbReference type="ARBA" id="ARBA00023157"/>
    </source>
</evidence>
<dbReference type="Pfam" id="PF07884">
    <property type="entry name" value="VKOR"/>
    <property type="match status" value="1"/>
</dbReference>
<feature type="transmembrane region" description="Helical" evidence="10">
    <location>
        <begin position="270"/>
        <end position="291"/>
    </location>
</feature>
<evidence type="ECO:0000256" key="4">
    <source>
        <dbReference type="ARBA" id="ARBA00022719"/>
    </source>
</evidence>
<name>A0ABW5N7R9_9FLAO</name>
<feature type="transmembrane region" description="Helical" evidence="10">
    <location>
        <begin position="216"/>
        <end position="236"/>
    </location>
</feature>
<evidence type="ECO:0000313" key="12">
    <source>
        <dbReference type="EMBL" id="MFD2590658.1"/>
    </source>
</evidence>
<dbReference type="InterPro" id="IPR012336">
    <property type="entry name" value="Thioredoxin-like_fold"/>
</dbReference>
<evidence type="ECO:0000256" key="5">
    <source>
        <dbReference type="ARBA" id="ARBA00022989"/>
    </source>
</evidence>
<dbReference type="Gene3D" id="1.20.1440.130">
    <property type="entry name" value="VKOR domain"/>
    <property type="match status" value="1"/>
</dbReference>